<gene>
    <name evidence="2" type="ORF">CYNAS_LOCUS11368</name>
</gene>
<feature type="transmembrane region" description="Helical" evidence="1">
    <location>
        <begin position="56"/>
        <end position="78"/>
    </location>
</feature>
<dbReference type="Proteomes" id="UP001176961">
    <property type="component" value="Unassembled WGS sequence"/>
</dbReference>
<feature type="transmembrane region" description="Helical" evidence="1">
    <location>
        <begin position="133"/>
        <end position="160"/>
    </location>
</feature>
<dbReference type="SUPFAM" id="SSF81321">
    <property type="entry name" value="Family A G protein-coupled receptor-like"/>
    <property type="match status" value="1"/>
</dbReference>
<feature type="transmembrane region" description="Helical" evidence="1">
    <location>
        <begin position="181"/>
        <end position="203"/>
    </location>
</feature>
<proteinExistence type="predicted"/>
<keyword evidence="1" id="KW-1133">Transmembrane helix</keyword>
<comment type="caution">
    <text evidence="2">The sequence shown here is derived from an EMBL/GenBank/DDBJ whole genome shotgun (WGS) entry which is preliminary data.</text>
</comment>
<dbReference type="EMBL" id="CATQJL010000223">
    <property type="protein sequence ID" value="CAJ0599385.1"/>
    <property type="molecule type" value="Genomic_DNA"/>
</dbReference>
<dbReference type="InterPro" id="IPR019426">
    <property type="entry name" value="7TM_GPCR_serpentine_rcpt_Srv"/>
</dbReference>
<protein>
    <submittedName>
        <fullName evidence="2">Uncharacterized protein</fullName>
    </submittedName>
</protein>
<evidence type="ECO:0000313" key="3">
    <source>
        <dbReference type="Proteomes" id="UP001176961"/>
    </source>
</evidence>
<organism evidence="2 3">
    <name type="scientific">Cylicocyclus nassatus</name>
    <name type="common">Nematode worm</name>
    <dbReference type="NCBI Taxonomy" id="53992"/>
    <lineage>
        <taxon>Eukaryota</taxon>
        <taxon>Metazoa</taxon>
        <taxon>Ecdysozoa</taxon>
        <taxon>Nematoda</taxon>
        <taxon>Chromadorea</taxon>
        <taxon>Rhabditida</taxon>
        <taxon>Rhabditina</taxon>
        <taxon>Rhabditomorpha</taxon>
        <taxon>Strongyloidea</taxon>
        <taxon>Strongylidae</taxon>
        <taxon>Cylicocyclus</taxon>
    </lineage>
</organism>
<keyword evidence="3" id="KW-1185">Reference proteome</keyword>
<dbReference type="Pfam" id="PF10323">
    <property type="entry name" value="7TM_GPCR_Srv"/>
    <property type="match status" value="1"/>
</dbReference>
<evidence type="ECO:0000313" key="2">
    <source>
        <dbReference type="EMBL" id="CAJ0599385.1"/>
    </source>
</evidence>
<reference evidence="2" key="1">
    <citation type="submission" date="2023-07" db="EMBL/GenBank/DDBJ databases">
        <authorList>
            <consortium name="CYATHOMIX"/>
        </authorList>
    </citation>
    <scope>NUCLEOTIDE SEQUENCE</scope>
    <source>
        <strain evidence="2">N/A</strain>
    </source>
</reference>
<dbReference type="AlphaFoldDB" id="A0AA36GWD3"/>
<accession>A0AA36GWD3</accession>
<keyword evidence="1" id="KW-0472">Membrane</keyword>
<feature type="transmembrane region" description="Helical" evidence="1">
    <location>
        <begin position="90"/>
        <end position="113"/>
    </location>
</feature>
<evidence type="ECO:0000256" key="1">
    <source>
        <dbReference type="SAM" id="Phobius"/>
    </source>
</evidence>
<keyword evidence="1" id="KW-0812">Transmembrane</keyword>
<name>A0AA36GWD3_CYLNA</name>
<sequence length="210" mass="24318">MRYEVEQDLLSWEHFVFAAATIITVPLYLLILWVIWWRPKLTLFHVLMLSQGIADIIFLLSYNFFVTLRLTMICYNFFWRYRRFLANIMTEIPVAVFVIVHWFSALLVTAPLLTSFDATYLPDMNSDIPTDDLSLANLISVISVVVLFVICAFCYVLVLLHMLRSKVSVNTTKQNEIRLSIQVAGLMIAFVLVFIYNVGQYIILQSEMVG</sequence>
<feature type="transmembrane region" description="Helical" evidence="1">
    <location>
        <begin position="12"/>
        <end position="36"/>
    </location>
</feature>
<dbReference type="Gene3D" id="1.20.1070.10">
    <property type="entry name" value="Rhodopsin 7-helix transmembrane proteins"/>
    <property type="match status" value="1"/>
</dbReference>